<dbReference type="PROSITE" id="PS51257">
    <property type="entry name" value="PROKAR_LIPOPROTEIN"/>
    <property type="match status" value="1"/>
</dbReference>
<keyword evidence="1" id="KW-0732">Signal</keyword>
<dbReference type="EMBL" id="CP013234">
    <property type="protein sequence ID" value="AMP06804.1"/>
    <property type="molecule type" value="Genomic_DNA"/>
</dbReference>
<protein>
    <recommendedName>
        <fullName evidence="4">Lipoprotein</fullName>
    </recommendedName>
</protein>
<evidence type="ECO:0008006" key="4">
    <source>
        <dbReference type="Google" id="ProtNLM"/>
    </source>
</evidence>
<proteinExistence type="predicted"/>
<sequence>MRFSLITPLLCALLVSACVTVPEGAGGDLCKQAGGSSQLQAELLFGRDINGRGPVTDAERAGFMADVVTPRFPDGLTTWDTRGQWRDAASGKTIQEDSFVVRIVATETADTLTRLAQIRSAYTSQFHQDSVGLLFTRTCASF</sequence>
<name>A0A127Q9W1_9BURK</name>
<evidence type="ECO:0000313" key="3">
    <source>
        <dbReference type="Proteomes" id="UP000074561"/>
    </source>
</evidence>
<dbReference type="KEGG" id="cpra:CPter91_4497"/>
<gene>
    <name evidence="2" type="ORF">CPter91_4497</name>
</gene>
<accession>A0A127Q9W1</accession>
<dbReference type="STRING" id="279113.CPter91_4497"/>
<evidence type="ECO:0000256" key="1">
    <source>
        <dbReference type="SAM" id="SignalP"/>
    </source>
</evidence>
<evidence type="ECO:0000313" key="2">
    <source>
        <dbReference type="EMBL" id="AMP06804.1"/>
    </source>
</evidence>
<dbReference type="InterPro" id="IPR021957">
    <property type="entry name" value="DUF3574"/>
</dbReference>
<dbReference type="RefSeq" id="WP_061943550.1">
    <property type="nucleotide sequence ID" value="NZ_CP013234.1"/>
</dbReference>
<dbReference type="Proteomes" id="UP000074561">
    <property type="component" value="Chromosome"/>
</dbReference>
<feature type="chain" id="PRO_5007277733" description="Lipoprotein" evidence="1">
    <location>
        <begin position="18"/>
        <end position="142"/>
    </location>
</feature>
<dbReference type="PATRIC" id="fig|279113.9.peg.4456"/>
<dbReference type="AlphaFoldDB" id="A0A127Q9W1"/>
<organism evidence="2 3">
    <name type="scientific">Collimonas pratensis</name>
    <dbReference type="NCBI Taxonomy" id="279113"/>
    <lineage>
        <taxon>Bacteria</taxon>
        <taxon>Pseudomonadati</taxon>
        <taxon>Pseudomonadota</taxon>
        <taxon>Betaproteobacteria</taxon>
        <taxon>Burkholderiales</taxon>
        <taxon>Oxalobacteraceae</taxon>
        <taxon>Collimonas</taxon>
    </lineage>
</organism>
<dbReference type="OrthoDB" id="794286at2"/>
<feature type="signal peptide" evidence="1">
    <location>
        <begin position="1"/>
        <end position="17"/>
    </location>
</feature>
<dbReference type="Pfam" id="PF12098">
    <property type="entry name" value="DUF3574"/>
    <property type="match status" value="1"/>
</dbReference>
<reference evidence="2 3" key="1">
    <citation type="submission" date="2015-11" db="EMBL/GenBank/DDBJ databases">
        <title>Exploring the genomic traits of fungus-feeding bacterial genus Collimonas.</title>
        <authorList>
            <person name="Song C."/>
            <person name="Schmidt R."/>
            <person name="de Jager V."/>
            <person name="Krzyzanowska D."/>
            <person name="Jongedijk E."/>
            <person name="Cankar K."/>
            <person name="Beekwilder J."/>
            <person name="van Veen A."/>
            <person name="de Boer W."/>
            <person name="van Veen J.A."/>
            <person name="Garbeva P."/>
        </authorList>
    </citation>
    <scope>NUCLEOTIDE SEQUENCE [LARGE SCALE GENOMIC DNA]</scope>
    <source>
        <strain evidence="2 3">Ter91</strain>
    </source>
</reference>